<protein>
    <submittedName>
        <fullName evidence="1">Uncharacterized protein</fullName>
    </submittedName>
</protein>
<evidence type="ECO:0000313" key="2">
    <source>
        <dbReference type="Proteomes" id="UP000749559"/>
    </source>
</evidence>
<dbReference type="EMBL" id="CAIIXF020000008">
    <property type="protein sequence ID" value="CAH1791416.1"/>
    <property type="molecule type" value="Genomic_DNA"/>
</dbReference>
<keyword evidence="2" id="KW-1185">Reference proteome</keyword>
<dbReference type="Gene3D" id="1.10.238.10">
    <property type="entry name" value="EF-hand"/>
    <property type="match status" value="1"/>
</dbReference>
<dbReference type="InterPro" id="IPR011992">
    <property type="entry name" value="EF-hand-dom_pair"/>
</dbReference>
<dbReference type="GO" id="GO:0005509">
    <property type="term" value="F:calcium ion binding"/>
    <property type="evidence" value="ECO:0007669"/>
    <property type="project" value="InterPro"/>
</dbReference>
<dbReference type="PROSITE" id="PS50222">
    <property type="entry name" value="EF_HAND_2"/>
    <property type="match status" value="2"/>
</dbReference>
<dbReference type="OrthoDB" id="427950at2759"/>
<organism evidence="1 2">
    <name type="scientific">Owenia fusiformis</name>
    <name type="common">Polychaete worm</name>
    <dbReference type="NCBI Taxonomy" id="6347"/>
    <lineage>
        <taxon>Eukaryota</taxon>
        <taxon>Metazoa</taxon>
        <taxon>Spiralia</taxon>
        <taxon>Lophotrochozoa</taxon>
        <taxon>Annelida</taxon>
        <taxon>Polychaeta</taxon>
        <taxon>Sedentaria</taxon>
        <taxon>Canalipalpata</taxon>
        <taxon>Sabellida</taxon>
        <taxon>Oweniida</taxon>
        <taxon>Oweniidae</taxon>
        <taxon>Owenia</taxon>
    </lineage>
</organism>
<gene>
    <name evidence="1" type="ORF">OFUS_LOCUS16500</name>
</gene>
<dbReference type="SUPFAM" id="SSF47473">
    <property type="entry name" value="EF-hand"/>
    <property type="match status" value="1"/>
</dbReference>
<sequence length="198" mass="23215">MSNRLQSTILLMENRKKQMKDIPRIWFRKKATLIFALDIDKDGILSYEDAMTVVDRIIKSANLKGAASDNIIQFFRKFMTGYDQANPGIYEKTWEVQLLEVWSTLNSEVVSERLKALHGKLFQTLDFNSDGFIHFSEYIHWWKALGLDPSLARLQFDYMDTDHDGRITEKEFVDAALDYEYNCDNDTKNRFYGPLVDF</sequence>
<name>A0A8J1XXN1_OWEFU</name>
<dbReference type="InterPro" id="IPR002048">
    <property type="entry name" value="EF_hand_dom"/>
</dbReference>
<accession>A0A8J1XXN1</accession>
<dbReference type="CDD" id="cd00051">
    <property type="entry name" value="EFh"/>
    <property type="match status" value="1"/>
</dbReference>
<dbReference type="SMART" id="SM00054">
    <property type="entry name" value="EFh"/>
    <property type="match status" value="3"/>
</dbReference>
<reference evidence="1" key="1">
    <citation type="submission" date="2022-03" db="EMBL/GenBank/DDBJ databases">
        <authorList>
            <person name="Martin C."/>
        </authorList>
    </citation>
    <scope>NUCLEOTIDE SEQUENCE</scope>
</reference>
<evidence type="ECO:0000313" key="1">
    <source>
        <dbReference type="EMBL" id="CAH1791416.1"/>
    </source>
</evidence>
<dbReference type="Proteomes" id="UP000749559">
    <property type="component" value="Unassembled WGS sequence"/>
</dbReference>
<dbReference type="AlphaFoldDB" id="A0A8J1XXN1"/>
<dbReference type="PROSITE" id="PS00018">
    <property type="entry name" value="EF_HAND_1"/>
    <property type="match status" value="1"/>
</dbReference>
<proteinExistence type="predicted"/>
<comment type="caution">
    <text evidence="1">The sequence shown here is derived from an EMBL/GenBank/DDBJ whole genome shotgun (WGS) entry which is preliminary data.</text>
</comment>
<dbReference type="InterPro" id="IPR018247">
    <property type="entry name" value="EF_Hand_1_Ca_BS"/>
</dbReference>
<dbReference type="Pfam" id="PF13499">
    <property type="entry name" value="EF-hand_7"/>
    <property type="match status" value="1"/>
</dbReference>